<accession>A0A423W429</accession>
<dbReference type="InterPro" id="IPR049326">
    <property type="entry name" value="Rhodopsin_dom_fungi"/>
</dbReference>
<dbReference type="STRING" id="356882.A0A423W429"/>
<evidence type="ECO:0000259" key="8">
    <source>
        <dbReference type="Pfam" id="PF20684"/>
    </source>
</evidence>
<comment type="subcellular location">
    <subcellularLocation>
        <location evidence="1">Membrane</location>
        <topology evidence="1">Multi-pass membrane protein</topology>
    </subcellularLocation>
</comment>
<evidence type="ECO:0000256" key="6">
    <source>
        <dbReference type="SAM" id="MobiDB-lite"/>
    </source>
</evidence>
<protein>
    <recommendedName>
        <fullName evidence="8">Rhodopsin domain-containing protein</fullName>
    </recommendedName>
</protein>
<evidence type="ECO:0000256" key="4">
    <source>
        <dbReference type="ARBA" id="ARBA00023136"/>
    </source>
</evidence>
<feature type="compositionally biased region" description="Polar residues" evidence="6">
    <location>
        <begin position="338"/>
        <end position="351"/>
    </location>
</feature>
<dbReference type="PANTHER" id="PTHR33048:SF42">
    <property type="entry name" value="INTEGRAL MEMBRANE PROTEIN"/>
    <property type="match status" value="1"/>
</dbReference>
<proteinExistence type="inferred from homology"/>
<dbReference type="PANTHER" id="PTHR33048">
    <property type="entry name" value="PTH11-LIKE INTEGRAL MEMBRANE PROTEIN (AFU_ORTHOLOGUE AFUA_5G11245)"/>
    <property type="match status" value="1"/>
</dbReference>
<feature type="transmembrane region" description="Helical" evidence="7">
    <location>
        <begin position="87"/>
        <end position="107"/>
    </location>
</feature>
<dbReference type="EMBL" id="LKEA01000027">
    <property type="protein sequence ID" value="ROV98073.1"/>
    <property type="molecule type" value="Genomic_DNA"/>
</dbReference>
<comment type="similarity">
    <text evidence="5">Belongs to the SAT4 family.</text>
</comment>
<feature type="transmembrane region" description="Helical" evidence="7">
    <location>
        <begin position="119"/>
        <end position="143"/>
    </location>
</feature>
<feature type="region of interest" description="Disordered" evidence="6">
    <location>
        <begin position="336"/>
        <end position="366"/>
    </location>
</feature>
<keyword evidence="2 7" id="KW-0812">Transmembrane</keyword>
<dbReference type="InterPro" id="IPR052337">
    <property type="entry name" value="SAT4-like"/>
</dbReference>
<reference evidence="9 10" key="1">
    <citation type="submission" date="2015-09" db="EMBL/GenBank/DDBJ databases">
        <title>Host preference determinants of Valsa canker pathogens revealed by comparative genomics.</title>
        <authorList>
            <person name="Yin Z."/>
            <person name="Huang L."/>
        </authorList>
    </citation>
    <scope>NUCLEOTIDE SEQUENCE [LARGE SCALE GENOMIC DNA]</scope>
    <source>
        <strain evidence="9 10">03-1</strain>
    </source>
</reference>
<evidence type="ECO:0000313" key="9">
    <source>
        <dbReference type="EMBL" id="ROV98073.1"/>
    </source>
</evidence>
<dbReference type="AlphaFoldDB" id="A0A423W429"/>
<evidence type="ECO:0000256" key="3">
    <source>
        <dbReference type="ARBA" id="ARBA00022989"/>
    </source>
</evidence>
<feature type="domain" description="Rhodopsin" evidence="8">
    <location>
        <begin position="33"/>
        <end position="270"/>
    </location>
</feature>
<evidence type="ECO:0000256" key="2">
    <source>
        <dbReference type="ARBA" id="ARBA00022692"/>
    </source>
</evidence>
<evidence type="ECO:0000256" key="1">
    <source>
        <dbReference type="ARBA" id="ARBA00004141"/>
    </source>
</evidence>
<evidence type="ECO:0000313" key="10">
    <source>
        <dbReference type="Proteomes" id="UP000283895"/>
    </source>
</evidence>
<gene>
    <name evidence="9" type="ORF">VMCG_07010</name>
</gene>
<evidence type="ECO:0000256" key="7">
    <source>
        <dbReference type="SAM" id="Phobius"/>
    </source>
</evidence>
<comment type="caution">
    <text evidence="9">The sequence shown here is derived from an EMBL/GenBank/DDBJ whole genome shotgun (WGS) entry which is preliminary data.</text>
</comment>
<evidence type="ECO:0000256" key="5">
    <source>
        <dbReference type="ARBA" id="ARBA00038359"/>
    </source>
</evidence>
<name>A0A423W429_9PEZI</name>
<feature type="transmembrane region" description="Helical" evidence="7">
    <location>
        <begin position="163"/>
        <end position="184"/>
    </location>
</feature>
<feature type="region of interest" description="Disordered" evidence="6">
    <location>
        <begin position="383"/>
        <end position="404"/>
    </location>
</feature>
<organism evidence="9 10">
    <name type="scientific">Cytospora schulzeri</name>
    <dbReference type="NCBI Taxonomy" id="448051"/>
    <lineage>
        <taxon>Eukaryota</taxon>
        <taxon>Fungi</taxon>
        <taxon>Dikarya</taxon>
        <taxon>Ascomycota</taxon>
        <taxon>Pezizomycotina</taxon>
        <taxon>Sordariomycetes</taxon>
        <taxon>Sordariomycetidae</taxon>
        <taxon>Diaporthales</taxon>
        <taxon>Cytosporaceae</taxon>
        <taxon>Cytospora</taxon>
    </lineage>
</organism>
<feature type="transmembrane region" description="Helical" evidence="7">
    <location>
        <begin position="48"/>
        <end position="67"/>
    </location>
</feature>
<feature type="transmembrane region" description="Helical" evidence="7">
    <location>
        <begin position="20"/>
        <end position="36"/>
    </location>
</feature>
<dbReference type="Proteomes" id="UP000283895">
    <property type="component" value="Unassembled WGS sequence"/>
</dbReference>
<keyword evidence="10" id="KW-1185">Reference proteome</keyword>
<dbReference type="OrthoDB" id="5417887at2759"/>
<sequence length="404" mass="43441">MLDSLMLQSGADELAKTVHSISASVTTVFLFTRIWARTTHYQGLWWDDYILIAAWACQMVANALYAACPSHFGFRVIDGTSHGWTAYYTAVSFIYIAMALSKTAFATTLIRLSVGRTRILLWSVICVVCVLNSASAIVAWVDICEAGVEMASLSSVCVHIGTVRWIHVASAICMIFADIVLAYLPWRITANIFLPSHEKLGVSISLSLVGLAVPVCLTKAVLGALAPDGSGENGMPDWTYGLIIITCLAQAEVAIYIIAQTLPLIRVILQGDSKKTRNLVSSELNTTANISASGKATKATVRIDPDAIEEVRPSIELVQLSSGRIVAADSEEGKALRASQTGMGITSTITSPEGGPTPSRSGQRTSGLLAQDEVHKLWSDMGLSRRAWSSSPERDLSGGQQHLR</sequence>
<feature type="transmembrane region" description="Helical" evidence="7">
    <location>
        <begin position="238"/>
        <end position="259"/>
    </location>
</feature>
<keyword evidence="4 7" id="KW-0472">Membrane</keyword>
<dbReference type="Pfam" id="PF20684">
    <property type="entry name" value="Fung_rhodopsin"/>
    <property type="match status" value="1"/>
</dbReference>
<dbReference type="GO" id="GO:0016020">
    <property type="term" value="C:membrane"/>
    <property type="evidence" value="ECO:0007669"/>
    <property type="project" value="UniProtKB-SubCell"/>
</dbReference>
<keyword evidence="3 7" id="KW-1133">Transmembrane helix</keyword>
<feature type="transmembrane region" description="Helical" evidence="7">
    <location>
        <begin position="204"/>
        <end position="226"/>
    </location>
</feature>